<dbReference type="AlphaFoldDB" id="A0A495IXC9"/>
<dbReference type="InterPro" id="IPR006860">
    <property type="entry name" value="FecR"/>
</dbReference>
<dbReference type="OrthoDB" id="645173at2"/>
<evidence type="ECO:0000313" key="4">
    <source>
        <dbReference type="EMBL" id="RKR80704.1"/>
    </source>
</evidence>
<dbReference type="RefSeq" id="WP_121196529.1">
    <property type="nucleotide sequence ID" value="NZ_RBKU01000001.1"/>
</dbReference>
<name>A0A495IXC9_9SPHI</name>
<keyword evidence="1" id="KW-0472">Membrane</keyword>
<dbReference type="InterPro" id="IPR032508">
    <property type="entry name" value="FecR_C"/>
</dbReference>
<dbReference type="Pfam" id="PF04773">
    <property type="entry name" value="FecR"/>
    <property type="match status" value="1"/>
</dbReference>
<dbReference type="Pfam" id="PF16344">
    <property type="entry name" value="FecR_C"/>
    <property type="match status" value="1"/>
</dbReference>
<dbReference type="Gene3D" id="2.60.120.1440">
    <property type="match status" value="1"/>
</dbReference>
<evidence type="ECO:0000256" key="1">
    <source>
        <dbReference type="SAM" id="Phobius"/>
    </source>
</evidence>
<feature type="transmembrane region" description="Helical" evidence="1">
    <location>
        <begin position="91"/>
        <end position="110"/>
    </location>
</feature>
<proteinExistence type="predicted"/>
<dbReference type="PIRSF" id="PIRSF018266">
    <property type="entry name" value="FecR"/>
    <property type="match status" value="1"/>
</dbReference>
<keyword evidence="1" id="KW-0812">Transmembrane</keyword>
<organism evidence="4 5">
    <name type="scientific">Mucilaginibacter gracilis</name>
    <dbReference type="NCBI Taxonomy" id="423350"/>
    <lineage>
        <taxon>Bacteria</taxon>
        <taxon>Pseudomonadati</taxon>
        <taxon>Bacteroidota</taxon>
        <taxon>Sphingobacteriia</taxon>
        <taxon>Sphingobacteriales</taxon>
        <taxon>Sphingobacteriaceae</taxon>
        <taxon>Mucilaginibacter</taxon>
    </lineage>
</organism>
<feature type="domain" description="Protein FecR C-terminal" evidence="3">
    <location>
        <begin position="259"/>
        <end position="328"/>
    </location>
</feature>
<sequence length="329" mass="37154">METNELKELFERYIAGRATEDEVNALLQHFHVERDSEALLELIVNEMADTTGIDEATLAERQPVYSRVYNRLQYLIDADERVIVPMWRQTWFRAVAVVIVFVVAGILLVLRNNAQPDMIAVNVPMGHTLQVTLPDSSKIWLNAGSCLQYPERFIGKTRTVYLKGQAFFDVVHQAEHPFLIRTSTVAVTVLGTSFEIKAFAQEKDTRITVATGKVGLTITALNKGAVFLLPGQQVIVDNNTKSVVQHQGINDIAAWRENRLVFDNESLDNVFQALERKYNVHIKVQSPKLLTEITSMKLNNQPLSDVLTALSFSKHFQYQLANDSTVIIK</sequence>
<accession>A0A495IXC9</accession>
<dbReference type="InterPro" id="IPR012373">
    <property type="entry name" value="Ferrdict_sens_TM"/>
</dbReference>
<keyword evidence="1" id="KW-1133">Transmembrane helix</keyword>
<dbReference type="EMBL" id="RBKU01000001">
    <property type="protein sequence ID" value="RKR80704.1"/>
    <property type="molecule type" value="Genomic_DNA"/>
</dbReference>
<dbReference type="Proteomes" id="UP000268007">
    <property type="component" value="Unassembled WGS sequence"/>
</dbReference>
<dbReference type="PANTHER" id="PTHR30273:SF2">
    <property type="entry name" value="PROTEIN FECR"/>
    <property type="match status" value="1"/>
</dbReference>
<protein>
    <submittedName>
        <fullName evidence="4">FecR family protein</fullName>
    </submittedName>
</protein>
<dbReference type="PANTHER" id="PTHR30273">
    <property type="entry name" value="PERIPLASMIC SIGNAL SENSOR AND SIGMA FACTOR ACTIVATOR FECR-RELATED"/>
    <property type="match status" value="1"/>
</dbReference>
<reference evidence="4 5" key="1">
    <citation type="submission" date="2018-10" db="EMBL/GenBank/DDBJ databases">
        <title>Genomic Encyclopedia of Archaeal and Bacterial Type Strains, Phase II (KMG-II): from individual species to whole genera.</title>
        <authorList>
            <person name="Goeker M."/>
        </authorList>
    </citation>
    <scope>NUCLEOTIDE SEQUENCE [LARGE SCALE GENOMIC DNA]</scope>
    <source>
        <strain evidence="4 5">DSM 18602</strain>
    </source>
</reference>
<feature type="domain" description="FecR protein" evidence="2">
    <location>
        <begin position="122"/>
        <end position="214"/>
    </location>
</feature>
<evidence type="ECO:0000259" key="2">
    <source>
        <dbReference type="Pfam" id="PF04773"/>
    </source>
</evidence>
<evidence type="ECO:0000259" key="3">
    <source>
        <dbReference type="Pfam" id="PF16344"/>
    </source>
</evidence>
<keyword evidence="5" id="KW-1185">Reference proteome</keyword>
<dbReference type="Gene3D" id="3.55.50.30">
    <property type="match status" value="1"/>
</dbReference>
<gene>
    <name evidence="4" type="ORF">BDD43_0836</name>
</gene>
<comment type="caution">
    <text evidence="4">The sequence shown here is derived from an EMBL/GenBank/DDBJ whole genome shotgun (WGS) entry which is preliminary data.</text>
</comment>
<dbReference type="GO" id="GO:0016989">
    <property type="term" value="F:sigma factor antagonist activity"/>
    <property type="evidence" value="ECO:0007669"/>
    <property type="project" value="TreeGrafter"/>
</dbReference>
<evidence type="ECO:0000313" key="5">
    <source>
        <dbReference type="Proteomes" id="UP000268007"/>
    </source>
</evidence>